<evidence type="ECO:0000313" key="3">
    <source>
        <dbReference type="Proteomes" id="UP000094849"/>
    </source>
</evidence>
<name>A0A1E2UQ50_9GAMM</name>
<comment type="caution">
    <text evidence="2">The sequence shown here is derived from an EMBL/GenBank/DDBJ whole genome shotgun (WGS) entry which is preliminary data.</text>
</comment>
<dbReference type="AlphaFoldDB" id="A0A1E2UQ50"/>
<keyword evidence="1" id="KW-0732">Signal</keyword>
<gene>
    <name evidence="2" type="ORF">A3196_09010</name>
</gene>
<reference evidence="2 3" key="1">
    <citation type="submission" date="2016-03" db="EMBL/GenBank/DDBJ databases">
        <title>Chemosynthetic sulphur-oxidizing symbionts of marine invertebrate animals are capable of nitrogen fixation.</title>
        <authorList>
            <person name="Petersen J.M."/>
            <person name="Kemper A."/>
            <person name="Gruber-Vodicka H."/>
            <person name="Cardini U."/>
            <person name="Geest Mvander."/>
            <person name="Kleiner M."/>
            <person name="Bulgheresi S."/>
            <person name="Fussmann M."/>
            <person name="Herbold C."/>
            <person name="Seah B.K.B."/>
            <person name="Antony C.Paul."/>
            <person name="Liu D."/>
            <person name="Belitz A."/>
            <person name="Weber M."/>
        </authorList>
    </citation>
    <scope>NUCLEOTIDE SEQUENCE [LARGE SCALE GENOMIC DNA]</scope>
    <source>
        <strain evidence="2">G_D</strain>
    </source>
</reference>
<feature type="signal peptide" evidence="1">
    <location>
        <begin position="1"/>
        <end position="26"/>
    </location>
</feature>
<dbReference type="Proteomes" id="UP000094849">
    <property type="component" value="Unassembled WGS sequence"/>
</dbReference>
<dbReference type="EMBL" id="LVJZ01000003">
    <property type="protein sequence ID" value="ODB96888.1"/>
    <property type="molecule type" value="Genomic_DNA"/>
</dbReference>
<proteinExistence type="predicted"/>
<protein>
    <recommendedName>
        <fullName evidence="4">NlpE C-terminal OB domain-containing protein</fullName>
    </recommendedName>
</protein>
<accession>A0A1E2UQ50</accession>
<sequence>MKIQNSKSSFLIPAITLAVILSGCFATYQDSGNKSVFTSLNNCQSFTDQTDPNSTPYKLCPGTAGYQLILRKVAAGRKSIEILSDSQQSFPLNYQAVVTRQMFHLGEQAEWRIAHSSTGTQPVALIAEIHAHENPDEPDQVTTIYLAVAKVSATESCVTDVIEQQGFSRAQLQQLADKAQQRACIGMPPH</sequence>
<dbReference type="PROSITE" id="PS51257">
    <property type="entry name" value="PROKAR_LIPOPROTEIN"/>
    <property type="match status" value="1"/>
</dbReference>
<evidence type="ECO:0008006" key="4">
    <source>
        <dbReference type="Google" id="ProtNLM"/>
    </source>
</evidence>
<organism evidence="2 3">
    <name type="scientific">Candidatus Thiodiazotropha endoloripes</name>
    <dbReference type="NCBI Taxonomy" id="1818881"/>
    <lineage>
        <taxon>Bacteria</taxon>
        <taxon>Pseudomonadati</taxon>
        <taxon>Pseudomonadota</taxon>
        <taxon>Gammaproteobacteria</taxon>
        <taxon>Chromatiales</taxon>
        <taxon>Sedimenticolaceae</taxon>
        <taxon>Candidatus Thiodiazotropha</taxon>
    </lineage>
</organism>
<evidence type="ECO:0000256" key="1">
    <source>
        <dbReference type="SAM" id="SignalP"/>
    </source>
</evidence>
<evidence type="ECO:0000313" key="2">
    <source>
        <dbReference type="EMBL" id="ODB96888.1"/>
    </source>
</evidence>
<dbReference type="RefSeq" id="WP_069024380.1">
    <property type="nucleotide sequence ID" value="NZ_LVJZ01000003.1"/>
</dbReference>
<dbReference type="STRING" id="1818881.A3196_09010"/>
<feature type="chain" id="PRO_5009119087" description="NlpE C-terminal OB domain-containing protein" evidence="1">
    <location>
        <begin position="27"/>
        <end position="190"/>
    </location>
</feature>
<keyword evidence="3" id="KW-1185">Reference proteome</keyword>